<dbReference type="AlphaFoldDB" id="A0A3M5UX91"/>
<comment type="caution">
    <text evidence="1">The sequence shown here is derived from an EMBL/GenBank/DDBJ whole genome shotgun (WGS) entry which is preliminary data.</text>
</comment>
<sequence>MLLDHRKRVSARTISICCERDEFSDIFERETQFTILPDEDES</sequence>
<evidence type="ECO:0000313" key="1">
    <source>
        <dbReference type="EMBL" id="RMU50213.1"/>
    </source>
</evidence>
<proteinExistence type="predicted"/>
<accession>A0A3M5UX91</accession>
<name>A0A3M5UX91_PSESX</name>
<organism evidence="1 2">
    <name type="scientific">Pseudomonas syringae pv. avii</name>
    <dbReference type="NCBI Taxonomy" id="663959"/>
    <lineage>
        <taxon>Bacteria</taxon>
        <taxon>Pseudomonadati</taxon>
        <taxon>Pseudomonadota</taxon>
        <taxon>Gammaproteobacteria</taxon>
        <taxon>Pseudomonadales</taxon>
        <taxon>Pseudomonadaceae</taxon>
        <taxon>Pseudomonas</taxon>
        <taxon>Pseudomonas syringae</taxon>
    </lineage>
</organism>
<evidence type="ECO:0000313" key="2">
    <source>
        <dbReference type="Proteomes" id="UP000280395"/>
    </source>
</evidence>
<reference evidence="1 2" key="1">
    <citation type="submission" date="2018-08" db="EMBL/GenBank/DDBJ databases">
        <title>Recombination of ecologically and evolutionarily significant loci maintains genetic cohesion in the Pseudomonas syringae species complex.</title>
        <authorList>
            <person name="Dillon M."/>
            <person name="Thakur S."/>
            <person name="Almeida R.N.D."/>
            <person name="Weir B.S."/>
            <person name="Guttman D.S."/>
        </authorList>
    </citation>
    <scope>NUCLEOTIDE SEQUENCE [LARGE SCALE GENOMIC DNA]</scope>
    <source>
        <strain evidence="1 2">ICMP 14479</strain>
    </source>
</reference>
<protein>
    <submittedName>
        <fullName evidence="1">Uncharacterized protein</fullName>
    </submittedName>
</protein>
<gene>
    <name evidence="1" type="ORF">ALP29_200420</name>
</gene>
<dbReference type="EMBL" id="RBUA01001069">
    <property type="protein sequence ID" value="RMU50213.1"/>
    <property type="molecule type" value="Genomic_DNA"/>
</dbReference>
<dbReference type="Proteomes" id="UP000280395">
    <property type="component" value="Unassembled WGS sequence"/>
</dbReference>